<dbReference type="EMBL" id="JBHTCO010000003">
    <property type="protein sequence ID" value="MFC7391957.1"/>
    <property type="molecule type" value="Genomic_DNA"/>
</dbReference>
<evidence type="ECO:0008006" key="4">
    <source>
        <dbReference type="Google" id="ProtNLM"/>
    </source>
</evidence>
<name>A0ABW2PTL1_9BACL</name>
<dbReference type="RefSeq" id="WP_380963475.1">
    <property type="nucleotide sequence ID" value="NZ_JBHTCO010000003.1"/>
</dbReference>
<evidence type="ECO:0000313" key="2">
    <source>
        <dbReference type="EMBL" id="MFC7391957.1"/>
    </source>
</evidence>
<dbReference type="Proteomes" id="UP001596505">
    <property type="component" value="Unassembled WGS sequence"/>
</dbReference>
<gene>
    <name evidence="2" type="ORF">ACFQRG_02965</name>
</gene>
<sequence>MEDQDQILQRAIDAAEQAQQACKKAHDSGDPGQIEKAEKQSHEAQMLLLKATTQCEGDDSIEQIKQAKHELAELQFSMLSLKED</sequence>
<feature type="coiled-coil region" evidence="1">
    <location>
        <begin position="1"/>
        <end position="84"/>
    </location>
</feature>
<evidence type="ECO:0000256" key="1">
    <source>
        <dbReference type="SAM" id="Coils"/>
    </source>
</evidence>
<keyword evidence="3" id="KW-1185">Reference proteome</keyword>
<reference evidence="3" key="1">
    <citation type="journal article" date="2019" name="Int. J. Syst. Evol. Microbiol.">
        <title>The Global Catalogue of Microorganisms (GCM) 10K type strain sequencing project: providing services to taxonomists for standard genome sequencing and annotation.</title>
        <authorList>
            <consortium name="The Broad Institute Genomics Platform"/>
            <consortium name="The Broad Institute Genome Sequencing Center for Infectious Disease"/>
            <person name="Wu L."/>
            <person name="Ma J."/>
        </authorList>
    </citation>
    <scope>NUCLEOTIDE SEQUENCE [LARGE SCALE GENOMIC DNA]</scope>
    <source>
        <strain evidence="3">CGMCC 1.16305</strain>
    </source>
</reference>
<accession>A0ABW2PTL1</accession>
<keyword evidence="1" id="KW-0175">Coiled coil</keyword>
<protein>
    <recommendedName>
        <fullName evidence="4">DUF2524 family protein</fullName>
    </recommendedName>
</protein>
<evidence type="ECO:0000313" key="3">
    <source>
        <dbReference type="Proteomes" id="UP001596505"/>
    </source>
</evidence>
<organism evidence="2 3">
    <name type="scientific">Scopulibacillus cellulosilyticus</name>
    <dbReference type="NCBI Taxonomy" id="2665665"/>
    <lineage>
        <taxon>Bacteria</taxon>
        <taxon>Bacillati</taxon>
        <taxon>Bacillota</taxon>
        <taxon>Bacilli</taxon>
        <taxon>Bacillales</taxon>
        <taxon>Sporolactobacillaceae</taxon>
        <taxon>Scopulibacillus</taxon>
    </lineage>
</organism>
<comment type="caution">
    <text evidence="2">The sequence shown here is derived from an EMBL/GenBank/DDBJ whole genome shotgun (WGS) entry which is preliminary data.</text>
</comment>
<proteinExistence type="predicted"/>